<dbReference type="OrthoDB" id="680026at2"/>
<name>A0A5B8VPT9_9BACT</name>
<dbReference type="AlphaFoldDB" id="A0A5B8VPT9"/>
<dbReference type="EMBL" id="CP042434">
    <property type="protein sequence ID" value="QEC73253.1"/>
    <property type="molecule type" value="Genomic_DNA"/>
</dbReference>
<evidence type="ECO:0000313" key="7">
    <source>
        <dbReference type="EMBL" id="QEC73253.1"/>
    </source>
</evidence>
<keyword evidence="3 5" id="KW-1133">Transmembrane helix</keyword>
<dbReference type="GO" id="GO:0030416">
    <property type="term" value="P:methylamine metabolic process"/>
    <property type="evidence" value="ECO:0007669"/>
    <property type="project" value="InterPro"/>
</dbReference>
<evidence type="ECO:0000313" key="8">
    <source>
        <dbReference type="Proteomes" id="UP000321291"/>
    </source>
</evidence>
<evidence type="ECO:0000259" key="6">
    <source>
        <dbReference type="Pfam" id="PF07291"/>
    </source>
</evidence>
<evidence type="ECO:0000256" key="4">
    <source>
        <dbReference type="ARBA" id="ARBA00023136"/>
    </source>
</evidence>
<evidence type="ECO:0000256" key="2">
    <source>
        <dbReference type="ARBA" id="ARBA00022692"/>
    </source>
</evidence>
<protein>
    <recommendedName>
        <fullName evidence="6">Methylamine utilisation protein MauE domain-containing protein</fullName>
    </recommendedName>
</protein>
<evidence type="ECO:0000256" key="3">
    <source>
        <dbReference type="ARBA" id="ARBA00022989"/>
    </source>
</evidence>
<evidence type="ECO:0000256" key="5">
    <source>
        <dbReference type="SAM" id="Phobius"/>
    </source>
</evidence>
<gene>
    <name evidence="7" type="ORF">FSB73_17825</name>
</gene>
<dbReference type="InterPro" id="IPR009908">
    <property type="entry name" value="Methylamine_util_MauE"/>
</dbReference>
<keyword evidence="2 5" id="KW-0812">Transmembrane</keyword>
<sequence length="63" mass="7149">MKRKTLVDIIEILFIVLCVYAATTKLHDFQKFRVQLGPSPLLTAFAGWFVRVITVGEIGIAIW</sequence>
<feature type="domain" description="Methylamine utilisation protein MauE" evidence="6">
    <location>
        <begin position="4"/>
        <end position="62"/>
    </location>
</feature>
<reference evidence="7 8" key="1">
    <citation type="journal article" date="2017" name="Int. J. Syst. Evol. Microbiol.">
        <title>Arachidicoccus ginsenosidivorans sp. nov., with ginsenoside-converting activity isolated from ginseng cultivating soil.</title>
        <authorList>
            <person name="Siddiqi M.Z."/>
            <person name="Aslam Z."/>
            <person name="Im W.T."/>
        </authorList>
    </citation>
    <scope>NUCLEOTIDE SEQUENCE [LARGE SCALE GENOMIC DNA]</scope>
    <source>
        <strain evidence="7 8">Gsoil 809</strain>
    </source>
</reference>
<feature type="transmembrane region" description="Helical" evidence="5">
    <location>
        <begin position="42"/>
        <end position="62"/>
    </location>
</feature>
<comment type="subcellular location">
    <subcellularLocation>
        <location evidence="1">Membrane</location>
        <topology evidence="1">Multi-pass membrane protein</topology>
    </subcellularLocation>
</comment>
<dbReference type="Pfam" id="PF07291">
    <property type="entry name" value="MauE"/>
    <property type="match status" value="1"/>
</dbReference>
<dbReference type="Proteomes" id="UP000321291">
    <property type="component" value="Chromosome"/>
</dbReference>
<accession>A0A5B8VPT9</accession>
<evidence type="ECO:0000256" key="1">
    <source>
        <dbReference type="ARBA" id="ARBA00004141"/>
    </source>
</evidence>
<organism evidence="7 8">
    <name type="scientific">Arachidicoccus ginsenosidivorans</name>
    <dbReference type="NCBI Taxonomy" id="496057"/>
    <lineage>
        <taxon>Bacteria</taxon>
        <taxon>Pseudomonadati</taxon>
        <taxon>Bacteroidota</taxon>
        <taxon>Chitinophagia</taxon>
        <taxon>Chitinophagales</taxon>
        <taxon>Chitinophagaceae</taxon>
        <taxon>Arachidicoccus</taxon>
    </lineage>
</organism>
<keyword evidence="8" id="KW-1185">Reference proteome</keyword>
<proteinExistence type="predicted"/>
<dbReference type="RefSeq" id="WP_146785287.1">
    <property type="nucleotide sequence ID" value="NZ_CP042434.1"/>
</dbReference>
<dbReference type="GO" id="GO:0016020">
    <property type="term" value="C:membrane"/>
    <property type="evidence" value="ECO:0007669"/>
    <property type="project" value="UniProtKB-SubCell"/>
</dbReference>
<dbReference type="KEGG" id="agi:FSB73_17825"/>
<keyword evidence="4 5" id="KW-0472">Membrane</keyword>
<feature type="transmembrane region" description="Helical" evidence="5">
    <location>
        <begin position="5"/>
        <end position="22"/>
    </location>
</feature>